<dbReference type="EMBL" id="CABPRJ010000072">
    <property type="protein sequence ID" value="VVC27211.1"/>
    <property type="molecule type" value="Genomic_DNA"/>
</dbReference>
<evidence type="ECO:0000313" key="2">
    <source>
        <dbReference type="EMBL" id="VVC27211.1"/>
    </source>
</evidence>
<organism evidence="2 3">
    <name type="scientific">Cinara cedri</name>
    <dbReference type="NCBI Taxonomy" id="506608"/>
    <lineage>
        <taxon>Eukaryota</taxon>
        <taxon>Metazoa</taxon>
        <taxon>Ecdysozoa</taxon>
        <taxon>Arthropoda</taxon>
        <taxon>Hexapoda</taxon>
        <taxon>Insecta</taxon>
        <taxon>Pterygota</taxon>
        <taxon>Neoptera</taxon>
        <taxon>Paraneoptera</taxon>
        <taxon>Hemiptera</taxon>
        <taxon>Sternorrhyncha</taxon>
        <taxon>Aphidomorpha</taxon>
        <taxon>Aphidoidea</taxon>
        <taxon>Aphididae</taxon>
        <taxon>Lachninae</taxon>
        <taxon>Cinara</taxon>
    </lineage>
</organism>
<accession>A0A5E4MBC4</accession>
<keyword evidence="3" id="KW-1185">Reference proteome</keyword>
<name>A0A5E4MBC4_9HEMI</name>
<sequence length="99" mass="10297">MVAFASAVDFYLNLSLLEPLTGSDRPSPSYLSRHHSESFGGLLSHLVHAFNGGFGDNFGDPGNLIPGHTVPPRRGGSRGRTGITSERHVGLPGASPGCG</sequence>
<reference evidence="2 3" key="1">
    <citation type="submission" date="2019-08" db="EMBL/GenBank/DDBJ databases">
        <authorList>
            <person name="Alioto T."/>
            <person name="Alioto T."/>
            <person name="Gomez Garrido J."/>
        </authorList>
    </citation>
    <scope>NUCLEOTIDE SEQUENCE [LARGE SCALE GENOMIC DNA]</scope>
</reference>
<feature type="region of interest" description="Disordered" evidence="1">
    <location>
        <begin position="68"/>
        <end position="99"/>
    </location>
</feature>
<proteinExistence type="predicted"/>
<dbReference type="Proteomes" id="UP000325440">
    <property type="component" value="Unassembled WGS sequence"/>
</dbReference>
<evidence type="ECO:0000256" key="1">
    <source>
        <dbReference type="SAM" id="MobiDB-lite"/>
    </source>
</evidence>
<dbReference type="AlphaFoldDB" id="A0A5E4MBC4"/>
<evidence type="ECO:0000313" key="3">
    <source>
        <dbReference type="Proteomes" id="UP000325440"/>
    </source>
</evidence>
<gene>
    <name evidence="2" type="ORF">CINCED_3A000740</name>
</gene>
<protein>
    <submittedName>
        <fullName evidence="2">Uncharacterized protein</fullName>
    </submittedName>
</protein>